<protein>
    <submittedName>
        <fullName evidence="1">Uncharacterized protein</fullName>
    </submittedName>
</protein>
<sequence>MPINDRRYCSTYNKNALGSAWRRRENETLAKGDNTKQKQKREQPESISVALKSAFDLFTGYCACHAVYSVILAECN</sequence>
<accession>C0EI56</accession>
<dbReference type="Proteomes" id="UP000003340">
    <property type="component" value="Unassembled WGS sequence"/>
</dbReference>
<dbReference type="AlphaFoldDB" id="C0EI56"/>
<name>C0EI56_9FIRM</name>
<organism evidence="1 2">
    <name type="scientific">[Clostridium] methylpentosum DSM 5476</name>
    <dbReference type="NCBI Taxonomy" id="537013"/>
    <lineage>
        <taxon>Bacteria</taxon>
        <taxon>Bacillati</taxon>
        <taxon>Bacillota</taxon>
        <taxon>Clostridia</taxon>
        <taxon>Eubacteriales</taxon>
        <taxon>Oscillospiraceae</taxon>
        <taxon>Oscillospiraceae incertae sedis</taxon>
    </lineage>
</organism>
<reference evidence="1 2" key="1">
    <citation type="submission" date="2009-01" db="EMBL/GenBank/DDBJ databases">
        <authorList>
            <person name="Fulton L."/>
            <person name="Clifton S."/>
            <person name="Fulton B."/>
            <person name="Xu J."/>
            <person name="Minx P."/>
            <person name="Pepin K.H."/>
            <person name="Johnson M."/>
            <person name="Bhonagiri V."/>
            <person name="Nash W.E."/>
            <person name="Mardis E.R."/>
            <person name="Wilson R.K."/>
        </authorList>
    </citation>
    <scope>NUCLEOTIDE SEQUENCE [LARGE SCALE GENOMIC DNA]</scope>
    <source>
        <strain evidence="1 2">DSM 5476</strain>
    </source>
</reference>
<proteinExistence type="predicted"/>
<comment type="caution">
    <text evidence="1">The sequence shown here is derived from an EMBL/GenBank/DDBJ whole genome shotgun (WGS) entry which is preliminary data.</text>
</comment>
<dbReference type="HOGENOM" id="CLU_2648131_0_0_9"/>
<dbReference type="EMBL" id="ACEC01000124">
    <property type="protein sequence ID" value="EEG28864.1"/>
    <property type="molecule type" value="Genomic_DNA"/>
</dbReference>
<keyword evidence="2" id="KW-1185">Reference proteome</keyword>
<gene>
    <name evidence="1" type="ORF">CLOSTMETH_03551</name>
</gene>
<reference evidence="1 2" key="2">
    <citation type="submission" date="2009-02" db="EMBL/GenBank/DDBJ databases">
        <title>Draft genome sequence of Clostridium methylpentosum (DSM 5476).</title>
        <authorList>
            <person name="Sudarsanam P."/>
            <person name="Ley R."/>
            <person name="Guruge J."/>
            <person name="Turnbaugh P.J."/>
            <person name="Mahowald M."/>
            <person name="Liep D."/>
            <person name="Gordon J."/>
        </authorList>
    </citation>
    <scope>NUCLEOTIDE SEQUENCE [LARGE SCALE GENOMIC DNA]</scope>
    <source>
        <strain evidence="1 2">DSM 5476</strain>
    </source>
</reference>
<evidence type="ECO:0000313" key="1">
    <source>
        <dbReference type="EMBL" id="EEG28864.1"/>
    </source>
</evidence>
<evidence type="ECO:0000313" key="2">
    <source>
        <dbReference type="Proteomes" id="UP000003340"/>
    </source>
</evidence>